<sequence>MAQTQQGLLLALERQGWVLPSMGPLMQALQRLVHVNIVGRDAGSSIRSLVLAQNYFKEALSDGNQHLLAPRLPGLHESPTTTSTSSSTNTSSTSNQWNLPGPDAVAQGGTPIVDAQGLTTMVYLEASVDTTNTSISRDHFLYGLYLDNHFLTFHCRECDMRFGSNKELKSHLLLDHQHSLKGSEALHETICKVCNPDLDFPEQGEETSAVKAELIRLVTNKFRTRRDVGIETGHSCGTIRSLEWKVYDQDVTAGNEPKGSTKNKKGCLTCRERRVKCSETRPVCKACAKGFPRLTCTWGPPQEETRDTIMVDVGFRR</sequence>
<reference evidence="1" key="2">
    <citation type="submission" date="2021-10" db="EMBL/GenBank/DDBJ databases">
        <authorList>
            <person name="Piombo E."/>
        </authorList>
    </citation>
    <scope>NUCLEOTIDE SEQUENCE</scope>
</reference>
<protein>
    <submittedName>
        <fullName evidence="1">Uncharacterized protein</fullName>
    </submittedName>
</protein>
<accession>A0ACA9U0N3</accession>
<reference evidence="1" key="1">
    <citation type="submission" date="2020-04" db="EMBL/GenBank/DDBJ databases">
        <authorList>
            <person name="Broberg M."/>
        </authorList>
    </citation>
    <scope>NUCLEOTIDE SEQUENCE</scope>
</reference>
<keyword evidence="2" id="KW-1185">Reference proteome</keyword>
<organism evidence="1 2">
    <name type="scientific">Clonostachys rosea f. rosea IK726</name>
    <dbReference type="NCBI Taxonomy" id="1349383"/>
    <lineage>
        <taxon>Eukaryota</taxon>
        <taxon>Fungi</taxon>
        <taxon>Dikarya</taxon>
        <taxon>Ascomycota</taxon>
        <taxon>Pezizomycotina</taxon>
        <taxon>Sordariomycetes</taxon>
        <taxon>Hypocreomycetidae</taxon>
        <taxon>Hypocreales</taxon>
        <taxon>Bionectriaceae</taxon>
        <taxon>Clonostachys</taxon>
    </lineage>
</organism>
<comment type="caution">
    <text evidence="1">The sequence shown here is derived from an EMBL/GenBank/DDBJ whole genome shotgun (WGS) entry which is preliminary data.</text>
</comment>
<dbReference type="EMBL" id="CADEHS020000010">
    <property type="protein sequence ID" value="CAG9946382.1"/>
    <property type="molecule type" value="Genomic_DNA"/>
</dbReference>
<name>A0ACA9U0N3_BIOOC</name>
<evidence type="ECO:0000313" key="1">
    <source>
        <dbReference type="EMBL" id="CAG9946382.1"/>
    </source>
</evidence>
<proteinExistence type="predicted"/>
<gene>
    <name evidence="1" type="ORF">CRV2_00005264</name>
</gene>
<dbReference type="Proteomes" id="UP000836387">
    <property type="component" value="Unassembled WGS sequence"/>
</dbReference>
<evidence type="ECO:0000313" key="2">
    <source>
        <dbReference type="Proteomes" id="UP000836387"/>
    </source>
</evidence>